<organism evidence="1 2">
    <name type="scientific">Rotaria socialis</name>
    <dbReference type="NCBI Taxonomy" id="392032"/>
    <lineage>
        <taxon>Eukaryota</taxon>
        <taxon>Metazoa</taxon>
        <taxon>Spiralia</taxon>
        <taxon>Gnathifera</taxon>
        <taxon>Rotifera</taxon>
        <taxon>Eurotatoria</taxon>
        <taxon>Bdelloidea</taxon>
        <taxon>Philodinida</taxon>
        <taxon>Philodinidae</taxon>
        <taxon>Rotaria</taxon>
    </lineage>
</organism>
<dbReference type="AlphaFoldDB" id="A0A821S3K9"/>
<sequence>ADETGSDEACCAIIHQFLKQFTGNHNGVIHRHDFIETVMQNRELLFVLSPFYGID</sequence>
<reference evidence="1" key="1">
    <citation type="submission" date="2021-02" db="EMBL/GenBank/DDBJ databases">
        <authorList>
            <person name="Nowell W R."/>
        </authorList>
    </citation>
    <scope>NUCLEOTIDE SEQUENCE</scope>
</reference>
<feature type="non-terminal residue" evidence="1">
    <location>
        <position position="1"/>
    </location>
</feature>
<accession>A0A821S3K9</accession>
<proteinExistence type="predicted"/>
<keyword evidence="2" id="KW-1185">Reference proteome</keyword>
<dbReference type="Proteomes" id="UP000663873">
    <property type="component" value="Unassembled WGS sequence"/>
</dbReference>
<protein>
    <recommendedName>
        <fullName evidence="3">EF-hand domain-containing protein</fullName>
    </recommendedName>
</protein>
<comment type="caution">
    <text evidence="1">The sequence shown here is derived from an EMBL/GenBank/DDBJ whole genome shotgun (WGS) entry which is preliminary data.</text>
</comment>
<evidence type="ECO:0008006" key="3">
    <source>
        <dbReference type="Google" id="ProtNLM"/>
    </source>
</evidence>
<gene>
    <name evidence="1" type="ORF">UJA718_LOCUS43566</name>
</gene>
<dbReference type="EMBL" id="CAJOBP010061647">
    <property type="protein sequence ID" value="CAF4853396.1"/>
    <property type="molecule type" value="Genomic_DNA"/>
</dbReference>
<name>A0A821S3K9_9BILA</name>
<evidence type="ECO:0000313" key="1">
    <source>
        <dbReference type="EMBL" id="CAF4853396.1"/>
    </source>
</evidence>
<evidence type="ECO:0000313" key="2">
    <source>
        <dbReference type="Proteomes" id="UP000663873"/>
    </source>
</evidence>